<evidence type="ECO:0000313" key="4">
    <source>
        <dbReference type="Proteomes" id="UP000753376"/>
    </source>
</evidence>
<evidence type="ECO:0000256" key="1">
    <source>
        <dbReference type="SAM" id="MobiDB-lite"/>
    </source>
</evidence>
<dbReference type="RefSeq" id="WP_216008880.1">
    <property type="nucleotide sequence ID" value="NZ_JAHKPV010000021.1"/>
</dbReference>
<proteinExistence type="predicted"/>
<keyword evidence="4" id="KW-1185">Reference proteome</keyword>
<dbReference type="PROSITE" id="PS51257">
    <property type="entry name" value="PROKAR_LIPOPROTEIN"/>
    <property type="match status" value="1"/>
</dbReference>
<name>A0ABS6AA44_9GAMM</name>
<feature type="region of interest" description="Disordered" evidence="1">
    <location>
        <begin position="25"/>
        <end position="49"/>
    </location>
</feature>
<feature type="chain" id="PRO_5046465117" evidence="2">
    <location>
        <begin position="21"/>
        <end position="549"/>
    </location>
</feature>
<organism evidence="3 4">
    <name type="scientific">Marinobacter salexigens</name>
    <dbReference type="NCBI Taxonomy" id="1925763"/>
    <lineage>
        <taxon>Bacteria</taxon>
        <taxon>Pseudomonadati</taxon>
        <taxon>Pseudomonadota</taxon>
        <taxon>Gammaproteobacteria</taxon>
        <taxon>Pseudomonadales</taxon>
        <taxon>Marinobacteraceae</taxon>
        <taxon>Marinobacter</taxon>
    </lineage>
</organism>
<gene>
    <name evidence="3" type="ORF">KO508_13675</name>
</gene>
<evidence type="ECO:0000313" key="3">
    <source>
        <dbReference type="EMBL" id="MBU2875052.1"/>
    </source>
</evidence>
<sequence>MKKNNTLYLFSAVLLSSALAGCGGSSSGSSSGSPPEVSDPGGQESGLSGVVRNYYTGEPIAGAVVTLNASGLDEPLRVTSGGEGAFSFSAPEQAGRATLSGRATGFGSSSLVTSTAADANNDSLELSLLPAQLTTTFAGDTGASLDVEGRQDIAVLPANAFGTNGTPYTGTVNGQVTILNPASDPSIIPGAYTILDENGQPGLLTTFGAVTFDFTDENGNPLQLNSGTPVTIRIPLADGISSSNAPASVPLAWFDETTGDWIQEGEASLVGSYYEGTVTHFTTWNTVDVYTPVDVTGRVVDGAGNPVAGAEVRAQGYDYIGMNTVLTRADGTFSLPARANSEILISAYRNTTSNTREVQVGSGNTALENDLILSDSAVAITLTWAQNPRDLDSHLLGPADESDTHEFHVAYYRQRVVVGDTTIELDVDDTSSFGPEVVTIPSFPYAGRYRYLVHLYAGSGTIENSPARVEFSIGGQTQIFSPQNAQGSVSDWWAVADLVVDGAGNVRLDPVQQWREDEGERFSVSGFSLNSMANPATTAAKRKYYSEAQ</sequence>
<dbReference type="Proteomes" id="UP000753376">
    <property type="component" value="Unassembled WGS sequence"/>
</dbReference>
<accession>A0ABS6AA44</accession>
<comment type="caution">
    <text evidence="3">The sequence shown here is derived from an EMBL/GenBank/DDBJ whole genome shotgun (WGS) entry which is preliminary data.</text>
</comment>
<evidence type="ECO:0000256" key="2">
    <source>
        <dbReference type="SAM" id="SignalP"/>
    </source>
</evidence>
<keyword evidence="2" id="KW-0732">Signal</keyword>
<protein>
    <submittedName>
        <fullName evidence="3">Carboxypeptidase regulatory-like domain-containing protein</fullName>
    </submittedName>
</protein>
<dbReference type="EMBL" id="JAHKPV010000021">
    <property type="protein sequence ID" value="MBU2875052.1"/>
    <property type="molecule type" value="Genomic_DNA"/>
</dbReference>
<reference evidence="3 4" key="1">
    <citation type="submission" date="2021-05" db="EMBL/GenBank/DDBJ databases">
        <title>Draft genomes of bacteria isolated from model marine particles.</title>
        <authorList>
            <person name="Datta M.S."/>
            <person name="Schwartzman J.A."/>
            <person name="Enke T.N."/>
            <person name="Saavedra J."/>
            <person name="Cermak N."/>
            <person name="Cordero O.X."/>
        </authorList>
    </citation>
    <scope>NUCLEOTIDE SEQUENCE [LARGE SCALE GENOMIC DNA]</scope>
    <source>
        <strain evidence="3 4">D2M19</strain>
    </source>
</reference>
<dbReference type="Pfam" id="PF13620">
    <property type="entry name" value="CarboxypepD_reg"/>
    <property type="match status" value="1"/>
</dbReference>
<feature type="compositionally biased region" description="Low complexity" evidence="1">
    <location>
        <begin position="27"/>
        <end position="42"/>
    </location>
</feature>
<feature type="signal peptide" evidence="2">
    <location>
        <begin position="1"/>
        <end position="20"/>
    </location>
</feature>